<dbReference type="RefSeq" id="WP_145155478.1">
    <property type="nucleotide sequence ID" value="NZ_VNIM01000133.1"/>
</dbReference>
<keyword evidence="2" id="KW-1278">Translocase</keyword>
<evidence type="ECO:0000256" key="2">
    <source>
        <dbReference type="ARBA" id="ARBA00022967"/>
    </source>
</evidence>
<name>A0A558QT11_9SPHN</name>
<evidence type="ECO:0000256" key="1">
    <source>
        <dbReference type="ARBA" id="ARBA00022448"/>
    </source>
</evidence>
<keyword evidence="6" id="KW-1185">Reference proteome</keyword>
<accession>A0A558QT11</accession>
<keyword evidence="5" id="KW-0067">ATP-binding</keyword>
<comment type="function">
    <text evidence="3">Part of the ABC transporter complex HmuTUV involved in hemin import. Responsible for energy coupling to the transport system.</text>
</comment>
<proteinExistence type="predicted"/>
<protein>
    <submittedName>
        <fullName evidence="5">ABC transporter ATP-binding protein</fullName>
    </submittedName>
</protein>
<evidence type="ECO:0000313" key="6">
    <source>
        <dbReference type="Proteomes" id="UP000318681"/>
    </source>
</evidence>
<reference evidence="5 6" key="1">
    <citation type="submission" date="2019-07" db="EMBL/GenBank/DDBJ databases">
        <title>Sphingomonas solaris sp. nov., isolated from a solar panel from Boston, Massachusetts.</title>
        <authorList>
            <person name="Tanner K."/>
            <person name="Pascual J."/>
            <person name="Mancuso C."/>
            <person name="Pereto J."/>
            <person name="Khalil A."/>
            <person name="Vilanova C."/>
        </authorList>
    </citation>
    <scope>NUCLEOTIDE SEQUENCE [LARGE SCALE GENOMIC DNA]</scope>
    <source>
        <strain evidence="5 6">R4DWN</strain>
    </source>
</reference>
<dbReference type="EMBL" id="VNIM01000133">
    <property type="protein sequence ID" value="TVV70281.1"/>
    <property type="molecule type" value="Genomic_DNA"/>
</dbReference>
<evidence type="ECO:0000259" key="4">
    <source>
        <dbReference type="Pfam" id="PF00005"/>
    </source>
</evidence>
<sequence>MTTLAIETLSARLGGRTVVDGVSATLSGGGLVGVIGPNGAGKSTLARALLGLVPPSQGRVLLDGADVATLKPAELARRIAYLPQGQALHWPLSVERLVALGRLPHLGPF</sequence>
<keyword evidence="1" id="KW-0813">Transport</keyword>
<comment type="caution">
    <text evidence="5">The sequence shown here is derived from an EMBL/GenBank/DDBJ whole genome shotgun (WGS) entry which is preliminary data.</text>
</comment>
<dbReference type="GO" id="GO:0016887">
    <property type="term" value="F:ATP hydrolysis activity"/>
    <property type="evidence" value="ECO:0007669"/>
    <property type="project" value="InterPro"/>
</dbReference>
<feature type="non-terminal residue" evidence="5">
    <location>
        <position position="109"/>
    </location>
</feature>
<dbReference type="AlphaFoldDB" id="A0A558QT11"/>
<dbReference type="GO" id="GO:0005524">
    <property type="term" value="F:ATP binding"/>
    <property type="evidence" value="ECO:0007669"/>
    <property type="project" value="UniProtKB-KW"/>
</dbReference>
<dbReference type="InterPro" id="IPR003439">
    <property type="entry name" value="ABC_transporter-like_ATP-bd"/>
</dbReference>
<evidence type="ECO:0000313" key="5">
    <source>
        <dbReference type="EMBL" id="TVV70281.1"/>
    </source>
</evidence>
<dbReference type="InterPro" id="IPR027417">
    <property type="entry name" value="P-loop_NTPase"/>
</dbReference>
<feature type="domain" description="ABC transporter" evidence="4">
    <location>
        <begin position="20"/>
        <end position="89"/>
    </location>
</feature>
<dbReference type="Gene3D" id="3.40.50.300">
    <property type="entry name" value="P-loop containing nucleotide triphosphate hydrolases"/>
    <property type="match status" value="1"/>
</dbReference>
<keyword evidence="5" id="KW-0547">Nucleotide-binding</keyword>
<evidence type="ECO:0000256" key="3">
    <source>
        <dbReference type="ARBA" id="ARBA00037066"/>
    </source>
</evidence>
<gene>
    <name evidence="5" type="ORF">FOY91_19530</name>
</gene>
<organism evidence="5 6">
    <name type="scientific">Alterirhizorhabdus solaris</name>
    <dbReference type="NCBI Taxonomy" id="2529389"/>
    <lineage>
        <taxon>Bacteria</taxon>
        <taxon>Pseudomonadati</taxon>
        <taxon>Pseudomonadota</taxon>
        <taxon>Alphaproteobacteria</taxon>
        <taxon>Sphingomonadales</taxon>
        <taxon>Rhizorhabdaceae</taxon>
        <taxon>Alterirhizorhabdus</taxon>
    </lineage>
</organism>
<dbReference type="OrthoDB" id="9810077at2"/>
<dbReference type="PANTHER" id="PTHR42794">
    <property type="entry name" value="HEMIN IMPORT ATP-BINDING PROTEIN HMUV"/>
    <property type="match status" value="1"/>
</dbReference>
<dbReference type="Pfam" id="PF00005">
    <property type="entry name" value="ABC_tran"/>
    <property type="match status" value="1"/>
</dbReference>
<dbReference type="SUPFAM" id="SSF52540">
    <property type="entry name" value="P-loop containing nucleoside triphosphate hydrolases"/>
    <property type="match status" value="1"/>
</dbReference>
<dbReference type="PANTHER" id="PTHR42794:SF1">
    <property type="entry name" value="HEMIN IMPORT ATP-BINDING PROTEIN HMUV"/>
    <property type="match status" value="1"/>
</dbReference>
<dbReference type="Proteomes" id="UP000318681">
    <property type="component" value="Unassembled WGS sequence"/>
</dbReference>